<dbReference type="Proteomes" id="UP000249056">
    <property type="component" value="Unassembled WGS sequence"/>
</dbReference>
<organism evidence="1 2">
    <name type="scientific">Monilinia fructigena</name>
    <dbReference type="NCBI Taxonomy" id="38457"/>
    <lineage>
        <taxon>Eukaryota</taxon>
        <taxon>Fungi</taxon>
        <taxon>Dikarya</taxon>
        <taxon>Ascomycota</taxon>
        <taxon>Pezizomycotina</taxon>
        <taxon>Leotiomycetes</taxon>
        <taxon>Helotiales</taxon>
        <taxon>Sclerotiniaceae</taxon>
        <taxon>Monilinia</taxon>
    </lineage>
</organism>
<name>A0A395J2P0_9HELO</name>
<sequence length="190" mass="21931">MNFIQKLHCALRAGRPEDWTRVKFLGIELPADEFRGVGRDKVNRRLLPFQPFMAEILRYFPGLVEFSVVLGEYTDGDERDGLVLFEPINIPKTKFALAKGVLEDFEDFETYDYDGCIVNVRPRCYHDLDPLVGGLQSYAEYAETIGDPPLKVPDLDCLFTKIIIGPKCERELKEARQKYLSHRLRETIDN</sequence>
<comment type="caution">
    <text evidence="1">The sequence shown here is derived from an EMBL/GenBank/DDBJ whole genome shotgun (WGS) entry which is preliminary data.</text>
</comment>
<proteinExistence type="predicted"/>
<dbReference type="OrthoDB" id="3473589at2759"/>
<protein>
    <submittedName>
        <fullName evidence="1">Uncharacterized protein</fullName>
    </submittedName>
</protein>
<keyword evidence="2" id="KW-1185">Reference proteome</keyword>
<dbReference type="EMBL" id="QKRW01000012">
    <property type="protein sequence ID" value="RAL64919.1"/>
    <property type="molecule type" value="Genomic_DNA"/>
</dbReference>
<evidence type="ECO:0000313" key="2">
    <source>
        <dbReference type="Proteomes" id="UP000249056"/>
    </source>
</evidence>
<dbReference type="AlphaFoldDB" id="A0A395J2P0"/>
<accession>A0A395J2P0</accession>
<reference evidence="1 2" key="1">
    <citation type="submission" date="2018-06" db="EMBL/GenBank/DDBJ databases">
        <title>Genome Sequence of the Brown Rot Fungal Pathogen Monilinia fructigena.</title>
        <authorList>
            <person name="Landi L."/>
            <person name="De Miccolis Angelini R.M."/>
            <person name="Pollastro S."/>
            <person name="Abate D."/>
            <person name="Faretra F."/>
            <person name="Romanazzi G."/>
        </authorList>
    </citation>
    <scope>NUCLEOTIDE SEQUENCE [LARGE SCALE GENOMIC DNA]</scope>
    <source>
        <strain evidence="1 2">Mfrg269</strain>
    </source>
</reference>
<evidence type="ECO:0000313" key="1">
    <source>
        <dbReference type="EMBL" id="RAL64919.1"/>
    </source>
</evidence>
<gene>
    <name evidence="1" type="ORF">DID88_001511</name>
</gene>